<dbReference type="SUPFAM" id="SSF64182">
    <property type="entry name" value="DHH phosphoesterases"/>
    <property type="match status" value="1"/>
</dbReference>
<evidence type="ECO:0000256" key="1">
    <source>
        <dbReference type="ARBA" id="ARBA00001936"/>
    </source>
</evidence>
<keyword evidence="4" id="KW-0464">Manganese</keyword>
<dbReference type="Pfam" id="PF01368">
    <property type="entry name" value="DHH"/>
    <property type="match status" value="1"/>
</dbReference>
<evidence type="ECO:0000259" key="5">
    <source>
        <dbReference type="SMART" id="SM01131"/>
    </source>
</evidence>
<proteinExistence type="predicted"/>
<dbReference type="Proteomes" id="UP001583172">
    <property type="component" value="Unassembled WGS sequence"/>
</dbReference>
<dbReference type="EMBL" id="JAZGSY010000402">
    <property type="protein sequence ID" value="KAL1836505.1"/>
    <property type="molecule type" value="Genomic_DNA"/>
</dbReference>
<dbReference type="PANTHER" id="PTHR12112">
    <property type="entry name" value="BNIP - RELATED"/>
    <property type="match status" value="1"/>
</dbReference>
<evidence type="ECO:0000256" key="4">
    <source>
        <dbReference type="ARBA" id="ARBA00023211"/>
    </source>
</evidence>
<keyword evidence="3" id="KW-0378">Hydrolase</keyword>
<organism evidence="6 7">
    <name type="scientific">Humicola insolens</name>
    <name type="common">Soft-rot fungus</name>
    <dbReference type="NCBI Taxonomy" id="85995"/>
    <lineage>
        <taxon>Eukaryota</taxon>
        <taxon>Fungi</taxon>
        <taxon>Dikarya</taxon>
        <taxon>Ascomycota</taxon>
        <taxon>Pezizomycotina</taxon>
        <taxon>Sordariomycetes</taxon>
        <taxon>Sordariomycetidae</taxon>
        <taxon>Sordariales</taxon>
        <taxon>Chaetomiaceae</taxon>
        <taxon>Mycothermus</taxon>
    </lineage>
</organism>
<evidence type="ECO:0000256" key="3">
    <source>
        <dbReference type="ARBA" id="ARBA00022801"/>
    </source>
</evidence>
<dbReference type="Pfam" id="PF02833">
    <property type="entry name" value="DHHA2"/>
    <property type="match status" value="1"/>
</dbReference>
<reference evidence="6 7" key="1">
    <citation type="journal article" date="2024" name="Commun. Biol.">
        <title>Comparative genomic analysis of thermophilic fungi reveals convergent evolutionary adaptations and gene losses.</title>
        <authorList>
            <person name="Steindorff A.S."/>
            <person name="Aguilar-Pontes M.V."/>
            <person name="Robinson A.J."/>
            <person name="Andreopoulos B."/>
            <person name="LaButti K."/>
            <person name="Kuo A."/>
            <person name="Mondo S."/>
            <person name="Riley R."/>
            <person name="Otillar R."/>
            <person name="Haridas S."/>
            <person name="Lipzen A."/>
            <person name="Grimwood J."/>
            <person name="Schmutz J."/>
            <person name="Clum A."/>
            <person name="Reid I.D."/>
            <person name="Moisan M.C."/>
            <person name="Butler G."/>
            <person name="Nguyen T.T.M."/>
            <person name="Dewar K."/>
            <person name="Conant G."/>
            <person name="Drula E."/>
            <person name="Henrissat B."/>
            <person name="Hansel C."/>
            <person name="Singer S."/>
            <person name="Hutchinson M.I."/>
            <person name="de Vries R.P."/>
            <person name="Natvig D.O."/>
            <person name="Powell A.J."/>
            <person name="Tsang A."/>
            <person name="Grigoriev I.V."/>
        </authorList>
    </citation>
    <scope>NUCLEOTIDE SEQUENCE [LARGE SCALE GENOMIC DNA]</scope>
    <source>
        <strain evidence="6 7">CBS 620.91</strain>
    </source>
</reference>
<gene>
    <name evidence="6" type="ORF">VTJ49DRAFT_5063</name>
</gene>
<accession>A0ABR3V418</accession>
<evidence type="ECO:0000313" key="7">
    <source>
        <dbReference type="Proteomes" id="UP001583172"/>
    </source>
</evidence>
<dbReference type="Gene3D" id="3.10.310.20">
    <property type="entry name" value="DHHA2 domain"/>
    <property type="match status" value="1"/>
</dbReference>
<comment type="cofactor">
    <cofactor evidence="1">
        <name>Mn(2+)</name>
        <dbReference type="ChEBI" id="CHEBI:29035"/>
    </cofactor>
</comment>
<comment type="caution">
    <text evidence="6">The sequence shown here is derived from an EMBL/GenBank/DDBJ whole genome shotgun (WGS) entry which is preliminary data.</text>
</comment>
<dbReference type="InterPro" id="IPR004097">
    <property type="entry name" value="DHHA2"/>
</dbReference>
<sequence>MSAAGASRVTRSSLKIGNESADLDSLCSALLLAYLRTHTPPHHTLHIPLSNLPRPDLALRPELTAVLAPAGLRPDDLITLSDLPPRGALEPRQDKGAVVVGCIDHHDDEGFVPRELEPGQPRVIERCGSCASLVVEHCREAWDALAHADGPGLTTCDDGTPAAECDVHLGHLALAPILVDTAALMADDKTTEVDVKVVEWLEGRMLASQASSATSASTTATAYDRAMFYSTLTRLKTSLQGLSYRDVLRKDYKRWSEGGDAPLAVGISSVPRSLTDTIREAGDNKEDRPSFFAALRAWAEEQQLDVAAVMTVFPVESGGIARELLIWGVNGRGAGVVGEFVRRFGGKLGLEKWDGEEMDEGGEGQEEWRVCWRQGEVRCSRKQVAPMLREAMKVVARL</sequence>
<dbReference type="SMART" id="SM01131">
    <property type="entry name" value="DHHA2"/>
    <property type="match status" value="1"/>
</dbReference>
<evidence type="ECO:0000313" key="6">
    <source>
        <dbReference type="EMBL" id="KAL1836505.1"/>
    </source>
</evidence>
<dbReference type="PANTHER" id="PTHR12112:SF39">
    <property type="entry name" value="EG:152A3.5 PROTEIN (FBGN0003116_PN PROTEIN)"/>
    <property type="match status" value="1"/>
</dbReference>
<feature type="domain" description="DHHA2" evidence="5">
    <location>
        <begin position="229"/>
        <end position="392"/>
    </location>
</feature>
<keyword evidence="2" id="KW-0479">Metal-binding</keyword>
<dbReference type="InterPro" id="IPR001667">
    <property type="entry name" value="DDH_dom"/>
</dbReference>
<dbReference type="InterPro" id="IPR038222">
    <property type="entry name" value="DHHA2_dom_sf"/>
</dbReference>
<protein>
    <recommendedName>
        <fullName evidence="5">DHHA2 domain-containing protein</fullName>
    </recommendedName>
</protein>
<dbReference type="Gene3D" id="3.90.1640.10">
    <property type="entry name" value="inorganic pyrophosphatase (n-terminal core)"/>
    <property type="match status" value="1"/>
</dbReference>
<keyword evidence="7" id="KW-1185">Reference proteome</keyword>
<name>A0ABR3V418_HUMIN</name>
<dbReference type="InterPro" id="IPR038763">
    <property type="entry name" value="DHH_sf"/>
</dbReference>
<evidence type="ECO:0000256" key="2">
    <source>
        <dbReference type="ARBA" id="ARBA00022723"/>
    </source>
</evidence>